<organism evidence="3 4">
    <name type="scientific">Plantactinospora endophytica</name>
    <dbReference type="NCBI Taxonomy" id="673535"/>
    <lineage>
        <taxon>Bacteria</taxon>
        <taxon>Bacillati</taxon>
        <taxon>Actinomycetota</taxon>
        <taxon>Actinomycetes</taxon>
        <taxon>Micromonosporales</taxon>
        <taxon>Micromonosporaceae</taxon>
        <taxon>Plantactinospora</taxon>
    </lineage>
</organism>
<comment type="caution">
    <text evidence="3">The sequence shown here is derived from an EMBL/GenBank/DDBJ whole genome shotgun (WGS) entry which is preliminary data.</text>
</comment>
<evidence type="ECO:0000313" key="3">
    <source>
        <dbReference type="EMBL" id="GIG85673.1"/>
    </source>
</evidence>
<keyword evidence="2" id="KW-1133">Transmembrane helix</keyword>
<feature type="transmembrane region" description="Helical" evidence="2">
    <location>
        <begin position="211"/>
        <end position="229"/>
    </location>
</feature>
<protein>
    <submittedName>
        <fullName evidence="3">Membrane protein</fullName>
    </submittedName>
</protein>
<feature type="compositionally biased region" description="Low complexity" evidence="1">
    <location>
        <begin position="1"/>
        <end position="34"/>
    </location>
</feature>
<feature type="region of interest" description="Disordered" evidence="1">
    <location>
        <begin position="352"/>
        <end position="375"/>
    </location>
</feature>
<reference evidence="3 4" key="1">
    <citation type="submission" date="2021-01" db="EMBL/GenBank/DDBJ databases">
        <title>Whole genome shotgun sequence of Plantactinospora endophytica NBRC 110450.</title>
        <authorList>
            <person name="Komaki H."/>
            <person name="Tamura T."/>
        </authorList>
    </citation>
    <scope>NUCLEOTIDE SEQUENCE [LARGE SCALE GENOMIC DNA]</scope>
    <source>
        <strain evidence="3 4">NBRC 110450</strain>
    </source>
</reference>
<name>A0ABQ4DTA0_9ACTN</name>
<dbReference type="RefSeq" id="WP_203864368.1">
    <property type="nucleotide sequence ID" value="NZ_BONW01000002.1"/>
</dbReference>
<accession>A0ABQ4DTA0</accession>
<gene>
    <name evidence="3" type="ORF">Pen02_06090</name>
</gene>
<evidence type="ECO:0000256" key="1">
    <source>
        <dbReference type="SAM" id="MobiDB-lite"/>
    </source>
</evidence>
<feature type="transmembrane region" description="Helical" evidence="2">
    <location>
        <begin position="42"/>
        <end position="62"/>
    </location>
</feature>
<feature type="transmembrane region" description="Helical" evidence="2">
    <location>
        <begin position="180"/>
        <end position="204"/>
    </location>
</feature>
<keyword evidence="2" id="KW-0472">Membrane</keyword>
<feature type="region of interest" description="Disordered" evidence="1">
    <location>
        <begin position="1"/>
        <end position="36"/>
    </location>
</feature>
<feature type="transmembrane region" description="Helical" evidence="2">
    <location>
        <begin position="272"/>
        <end position="290"/>
    </location>
</feature>
<feature type="transmembrane region" description="Helical" evidence="2">
    <location>
        <begin position="329"/>
        <end position="348"/>
    </location>
</feature>
<dbReference type="EMBL" id="BONW01000002">
    <property type="protein sequence ID" value="GIG85673.1"/>
    <property type="molecule type" value="Genomic_DNA"/>
</dbReference>
<feature type="compositionally biased region" description="Pro residues" evidence="1">
    <location>
        <begin position="353"/>
        <end position="366"/>
    </location>
</feature>
<feature type="transmembrane region" description="Helical" evidence="2">
    <location>
        <begin position="241"/>
        <end position="265"/>
    </location>
</feature>
<dbReference type="Proteomes" id="UP000646749">
    <property type="component" value="Unassembled WGS sequence"/>
</dbReference>
<proteinExistence type="predicted"/>
<evidence type="ECO:0000313" key="4">
    <source>
        <dbReference type="Proteomes" id="UP000646749"/>
    </source>
</evidence>
<keyword evidence="4" id="KW-1185">Reference proteome</keyword>
<sequence>MTRPPARSGPSGSAPSTPGSTSSGSTNSTPATSARPHRPLRVAVLLAVAVVLLQSLLIPLFAAPAAHLEPRDLPVVVAGPASATDQLVARLDAAAPGAFDLIRLPDGAAADRALRDREAYAAFVVGPDGPTLHTASAAGPTVAALLTQAAGQLSAGQATGGQPVRVVDVVPADPDDPRGAGFAAGFLPIALTGMVAGALLFLLVSGWVARLAGLVSFGLLVGVAGPLVLQGWLGLLPGDPLAVGATLGLVGLAVAATVCGLGALLGRPGLGLGAVLVFLVGNPLSGVGAAPELLPQPWGAVGQWLPVGAGGTLLRSTAFFDGAGATTPLLVLTGYAVGGLLLVALGHLRQAKPPAPTRPDPIPTTPAAPAAAPAR</sequence>
<keyword evidence="2" id="KW-0812">Transmembrane</keyword>
<evidence type="ECO:0000256" key="2">
    <source>
        <dbReference type="SAM" id="Phobius"/>
    </source>
</evidence>